<dbReference type="InterPro" id="IPR031107">
    <property type="entry name" value="Small_HSP"/>
</dbReference>
<dbReference type="Pfam" id="PF00011">
    <property type="entry name" value="HSP20"/>
    <property type="match status" value="1"/>
</dbReference>
<dbReference type="InterPro" id="IPR002068">
    <property type="entry name" value="A-crystallin/Hsp20_dom"/>
</dbReference>
<dbReference type="PANTHER" id="PTHR11527">
    <property type="entry name" value="HEAT-SHOCK PROTEIN 20 FAMILY MEMBER"/>
    <property type="match status" value="1"/>
</dbReference>
<sequence>AIDIPIAKPPNRAFSRAIAHSTMSLIPFALDPFFGDDFFHPLRSSRALTTSGPQLARGVAIDVSEDKSKFLIKADIPGVNKEDIKVTTEGDTLSLSVEKTEEKKEEDPETKFHRFERSTSFVSRSVRLPKNADLAAIKANYKDGVLSLEVPKHDEKEIAPRRIAIN</sequence>
<evidence type="ECO:0000256" key="2">
    <source>
        <dbReference type="PROSITE-ProRule" id="PRU00285"/>
    </source>
</evidence>
<feature type="domain" description="SHSP" evidence="4">
    <location>
        <begin position="50"/>
        <end position="166"/>
    </location>
</feature>
<dbReference type="Gene3D" id="2.60.40.790">
    <property type="match status" value="1"/>
</dbReference>
<protein>
    <recommendedName>
        <fullName evidence="4">SHSP domain-containing protein</fullName>
    </recommendedName>
</protein>
<accession>A0A1D2A9V8</accession>
<feature type="non-terminal residue" evidence="5">
    <location>
        <position position="1"/>
    </location>
</feature>
<evidence type="ECO:0000259" key="4">
    <source>
        <dbReference type="PROSITE" id="PS01031"/>
    </source>
</evidence>
<dbReference type="SUPFAM" id="SSF49764">
    <property type="entry name" value="HSP20-like chaperones"/>
    <property type="match status" value="1"/>
</dbReference>
<proteinExistence type="inferred from homology"/>
<organism evidence="5">
    <name type="scientific">Auxenochlorella protothecoides</name>
    <name type="common">Green microalga</name>
    <name type="synonym">Chlorella protothecoides</name>
    <dbReference type="NCBI Taxonomy" id="3075"/>
    <lineage>
        <taxon>Eukaryota</taxon>
        <taxon>Viridiplantae</taxon>
        <taxon>Chlorophyta</taxon>
        <taxon>core chlorophytes</taxon>
        <taxon>Trebouxiophyceae</taxon>
        <taxon>Chlorellales</taxon>
        <taxon>Chlorellaceae</taxon>
        <taxon>Auxenochlorella</taxon>
    </lineage>
</organism>
<evidence type="ECO:0000256" key="3">
    <source>
        <dbReference type="RuleBase" id="RU003616"/>
    </source>
</evidence>
<dbReference type="EMBL" id="GDKF01002899">
    <property type="protein sequence ID" value="JAT75723.1"/>
    <property type="molecule type" value="Transcribed_RNA"/>
</dbReference>
<dbReference type="InterPro" id="IPR008978">
    <property type="entry name" value="HSP20-like_chaperone"/>
</dbReference>
<dbReference type="AlphaFoldDB" id="A0A1D2A9V8"/>
<evidence type="ECO:0000313" key="5">
    <source>
        <dbReference type="EMBL" id="JAT75723.1"/>
    </source>
</evidence>
<comment type="similarity">
    <text evidence="2 3">Belongs to the small heat shock protein (HSP20) family.</text>
</comment>
<name>A0A1D2A9V8_AUXPR</name>
<reference evidence="5" key="1">
    <citation type="submission" date="2015-08" db="EMBL/GenBank/DDBJ databases">
        <authorList>
            <person name="Babu N.S."/>
            <person name="Beckwith C.J."/>
            <person name="Beseler K.G."/>
            <person name="Brison A."/>
            <person name="Carone J.V."/>
            <person name="Caskin T.P."/>
            <person name="Diamond M."/>
            <person name="Durham M.E."/>
            <person name="Foxe J.M."/>
            <person name="Go M."/>
            <person name="Henderson B.A."/>
            <person name="Jones I.B."/>
            <person name="McGettigan J.A."/>
            <person name="Micheletti S.J."/>
            <person name="Nasrallah M.E."/>
            <person name="Ortiz D."/>
            <person name="Piller C.R."/>
            <person name="Privatt S.R."/>
            <person name="Schneider S.L."/>
            <person name="Sharp S."/>
            <person name="Smith T.C."/>
            <person name="Stanton J.D."/>
            <person name="Ullery H.E."/>
            <person name="Wilson R.J."/>
            <person name="Serrano M.G."/>
            <person name="Buck G."/>
            <person name="Lee V."/>
            <person name="Wang Y."/>
            <person name="Carvalho R."/>
            <person name="Voegtly L."/>
            <person name="Shi R."/>
            <person name="Duckworth R."/>
            <person name="Johnson A."/>
            <person name="Loviza R."/>
            <person name="Walstead R."/>
            <person name="Shah Z."/>
            <person name="Kiflezghi M."/>
            <person name="Wade K."/>
            <person name="Ball S.L."/>
            <person name="Bradley K.W."/>
            <person name="Asai D.J."/>
            <person name="Bowman C.A."/>
            <person name="Russell D.A."/>
            <person name="Pope W.H."/>
            <person name="Jacobs-Sera D."/>
            <person name="Hendrix R.W."/>
            <person name="Hatfull G.F."/>
        </authorList>
    </citation>
    <scope>NUCLEOTIDE SEQUENCE</scope>
</reference>
<keyword evidence="1" id="KW-0346">Stress response</keyword>
<dbReference type="CDD" id="cd06464">
    <property type="entry name" value="ACD_sHsps-like"/>
    <property type="match status" value="1"/>
</dbReference>
<gene>
    <name evidence="5" type="ORF">g.2358</name>
</gene>
<dbReference type="PROSITE" id="PS01031">
    <property type="entry name" value="SHSP"/>
    <property type="match status" value="1"/>
</dbReference>
<evidence type="ECO:0000256" key="1">
    <source>
        <dbReference type="ARBA" id="ARBA00023016"/>
    </source>
</evidence>